<accession>A0A6C0BWD4</accession>
<proteinExistence type="predicted"/>
<keyword evidence="1" id="KW-0812">Transmembrane</keyword>
<feature type="transmembrane region" description="Helical" evidence="1">
    <location>
        <begin position="191"/>
        <end position="208"/>
    </location>
</feature>
<organism evidence="2">
    <name type="scientific">viral metagenome</name>
    <dbReference type="NCBI Taxonomy" id="1070528"/>
    <lineage>
        <taxon>unclassified sequences</taxon>
        <taxon>metagenomes</taxon>
        <taxon>organismal metagenomes</taxon>
    </lineage>
</organism>
<sequence length="236" mass="27944">MDAKLAELIKKANFNIQPQCDAGCQQRKREQDLFVEYQKALNQMREAPRIVDQAEEKYYVYSGKSAEYERKKEVESNREVAELAGDLKSKFAKQDAIIKDQEISITDLTKYKTYLFELRKKTVDELEATKAEIERKTADSEIGYRGGYYDEQDVEQTNKWNRLFRQIYWMVIIIFVVVVIYNGSYTTRQPYIYLAMILLYPYVIRWIVRLTNAVRMADVKLDYVNKEEEITNSLKN</sequence>
<keyword evidence="1" id="KW-1133">Transmembrane helix</keyword>
<evidence type="ECO:0000313" key="2">
    <source>
        <dbReference type="EMBL" id="QHS95839.1"/>
    </source>
</evidence>
<keyword evidence="1" id="KW-0472">Membrane</keyword>
<reference evidence="2" key="1">
    <citation type="journal article" date="2020" name="Nature">
        <title>Giant virus diversity and host interactions through global metagenomics.</title>
        <authorList>
            <person name="Schulz F."/>
            <person name="Roux S."/>
            <person name="Paez-Espino D."/>
            <person name="Jungbluth S."/>
            <person name="Walsh D.A."/>
            <person name="Denef V.J."/>
            <person name="McMahon K.D."/>
            <person name="Konstantinidis K.T."/>
            <person name="Eloe-Fadrosh E.A."/>
            <person name="Kyrpides N.C."/>
            <person name="Woyke T."/>
        </authorList>
    </citation>
    <scope>NUCLEOTIDE SEQUENCE</scope>
    <source>
        <strain evidence="2">GVMAG-M-3300018868-6</strain>
    </source>
</reference>
<dbReference type="EMBL" id="MN739258">
    <property type="protein sequence ID" value="QHS95839.1"/>
    <property type="molecule type" value="Genomic_DNA"/>
</dbReference>
<name>A0A6C0BWD4_9ZZZZ</name>
<feature type="transmembrane region" description="Helical" evidence="1">
    <location>
        <begin position="167"/>
        <end position="185"/>
    </location>
</feature>
<dbReference type="AlphaFoldDB" id="A0A6C0BWD4"/>
<protein>
    <submittedName>
        <fullName evidence="2">Uncharacterized protein</fullName>
    </submittedName>
</protein>
<evidence type="ECO:0000256" key="1">
    <source>
        <dbReference type="SAM" id="Phobius"/>
    </source>
</evidence>